<feature type="region of interest" description="Disordered" evidence="4">
    <location>
        <begin position="1092"/>
        <end position="1120"/>
    </location>
</feature>
<evidence type="ECO:0000256" key="4">
    <source>
        <dbReference type="SAM" id="MobiDB-lite"/>
    </source>
</evidence>
<name>A0A0G4G495_9ALVE</name>
<feature type="compositionally biased region" description="Gly residues" evidence="4">
    <location>
        <begin position="1978"/>
        <end position="1988"/>
    </location>
</feature>
<feature type="compositionally biased region" description="Basic and acidic residues" evidence="4">
    <location>
        <begin position="857"/>
        <end position="878"/>
    </location>
</feature>
<reference evidence="5" key="1">
    <citation type="submission" date="2014-11" db="EMBL/GenBank/DDBJ databases">
        <authorList>
            <person name="Otto D Thomas"/>
            <person name="Naeem Raeece"/>
        </authorList>
    </citation>
    <scope>NUCLEOTIDE SEQUENCE</scope>
</reference>
<feature type="compositionally biased region" description="Acidic residues" evidence="4">
    <location>
        <begin position="94"/>
        <end position="103"/>
    </location>
</feature>
<evidence type="ECO:0008006" key="6">
    <source>
        <dbReference type="Google" id="ProtNLM"/>
    </source>
</evidence>
<keyword evidence="2" id="KW-0547">Nucleotide-binding</keyword>
<dbReference type="Gene3D" id="3.30.470.20">
    <property type="entry name" value="ATP-grasp fold, B domain"/>
    <property type="match status" value="1"/>
</dbReference>
<keyword evidence="3" id="KW-0067">ATP-binding</keyword>
<feature type="compositionally biased region" description="Polar residues" evidence="4">
    <location>
        <begin position="559"/>
        <end position="590"/>
    </location>
</feature>
<feature type="region of interest" description="Disordered" evidence="4">
    <location>
        <begin position="1294"/>
        <end position="1326"/>
    </location>
</feature>
<feature type="compositionally biased region" description="Basic and acidic residues" evidence="4">
    <location>
        <begin position="1454"/>
        <end position="1466"/>
    </location>
</feature>
<evidence type="ECO:0000256" key="1">
    <source>
        <dbReference type="ARBA" id="ARBA00022598"/>
    </source>
</evidence>
<dbReference type="GO" id="GO:0036064">
    <property type="term" value="C:ciliary basal body"/>
    <property type="evidence" value="ECO:0007669"/>
    <property type="project" value="TreeGrafter"/>
</dbReference>
<feature type="region of interest" description="Disordered" evidence="4">
    <location>
        <begin position="1"/>
        <end position="105"/>
    </location>
</feature>
<dbReference type="Pfam" id="PF03133">
    <property type="entry name" value="TTL"/>
    <property type="match status" value="1"/>
</dbReference>
<evidence type="ECO:0000256" key="3">
    <source>
        <dbReference type="ARBA" id="ARBA00022840"/>
    </source>
</evidence>
<dbReference type="GO" id="GO:0000226">
    <property type="term" value="P:microtubule cytoskeleton organization"/>
    <property type="evidence" value="ECO:0007669"/>
    <property type="project" value="TreeGrafter"/>
</dbReference>
<feature type="region of interest" description="Disordered" evidence="4">
    <location>
        <begin position="992"/>
        <end position="1036"/>
    </location>
</feature>
<gene>
    <name evidence="5" type="ORF">Cvel_20137</name>
</gene>
<dbReference type="PANTHER" id="PTHR12241:SF154">
    <property type="entry name" value="TUBULIN POLYGLUTAMYLASE TTLL11"/>
    <property type="match status" value="1"/>
</dbReference>
<feature type="region of interest" description="Disordered" evidence="4">
    <location>
        <begin position="1622"/>
        <end position="1794"/>
    </location>
</feature>
<dbReference type="EMBL" id="CDMZ01000867">
    <property type="protein sequence ID" value="CEM22950.1"/>
    <property type="molecule type" value="Genomic_DNA"/>
</dbReference>
<feature type="compositionally biased region" description="Low complexity" evidence="4">
    <location>
        <begin position="896"/>
        <end position="907"/>
    </location>
</feature>
<feature type="region of interest" description="Disordered" evidence="4">
    <location>
        <begin position="1341"/>
        <end position="1386"/>
    </location>
</feature>
<dbReference type="InterPro" id="IPR004344">
    <property type="entry name" value="TTL/TTLL_fam"/>
</dbReference>
<dbReference type="PANTHER" id="PTHR12241">
    <property type="entry name" value="TUBULIN POLYGLUTAMYLASE"/>
    <property type="match status" value="1"/>
</dbReference>
<feature type="compositionally biased region" description="Basic and acidic residues" evidence="4">
    <location>
        <begin position="1"/>
        <end position="18"/>
    </location>
</feature>
<evidence type="ECO:0000313" key="5">
    <source>
        <dbReference type="EMBL" id="CEM22950.1"/>
    </source>
</evidence>
<accession>A0A0G4G495</accession>
<feature type="compositionally biased region" description="Polar residues" evidence="4">
    <location>
        <begin position="992"/>
        <end position="1002"/>
    </location>
</feature>
<feature type="compositionally biased region" description="Low complexity" evidence="4">
    <location>
        <begin position="1766"/>
        <end position="1783"/>
    </location>
</feature>
<proteinExistence type="predicted"/>
<dbReference type="GO" id="GO:0005524">
    <property type="term" value="F:ATP binding"/>
    <property type="evidence" value="ECO:0007669"/>
    <property type="project" value="UniProtKB-KW"/>
</dbReference>
<evidence type="ECO:0000256" key="2">
    <source>
        <dbReference type="ARBA" id="ARBA00022741"/>
    </source>
</evidence>
<dbReference type="VEuPathDB" id="CryptoDB:Cvel_20137"/>
<feature type="compositionally biased region" description="Gly residues" evidence="4">
    <location>
        <begin position="782"/>
        <end position="794"/>
    </location>
</feature>
<feature type="compositionally biased region" description="Basic and acidic residues" evidence="4">
    <location>
        <begin position="527"/>
        <end position="558"/>
    </location>
</feature>
<feature type="compositionally biased region" description="Low complexity" evidence="4">
    <location>
        <begin position="1857"/>
        <end position="1873"/>
    </location>
</feature>
<feature type="compositionally biased region" description="Basic and acidic residues" evidence="4">
    <location>
        <begin position="35"/>
        <end position="47"/>
    </location>
</feature>
<feature type="region of interest" description="Disordered" evidence="4">
    <location>
        <begin position="925"/>
        <end position="961"/>
    </location>
</feature>
<dbReference type="GO" id="GO:0015631">
    <property type="term" value="F:tubulin binding"/>
    <property type="evidence" value="ECO:0007669"/>
    <property type="project" value="TreeGrafter"/>
</dbReference>
<feature type="region of interest" description="Disordered" evidence="4">
    <location>
        <begin position="1850"/>
        <end position="1992"/>
    </location>
</feature>
<feature type="compositionally biased region" description="Basic and acidic residues" evidence="4">
    <location>
        <begin position="1724"/>
        <end position="1735"/>
    </location>
</feature>
<feature type="region of interest" description="Disordered" evidence="4">
    <location>
        <begin position="1441"/>
        <end position="1480"/>
    </location>
</feature>
<feature type="region of interest" description="Disordered" evidence="4">
    <location>
        <begin position="513"/>
        <end position="741"/>
    </location>
</feature>
<organism evidence="5">
    <name type="scientific">Chromera velia CCMP2878</name>
    <dbReference type="NCBI Taxonomy" id="1169474"/>
    <lineage>
        <taxon>Eukaryota</taxon>
        <taxon>Sar</taxon>
        <taxon>Alveolata</taxon>
        <taxon>Colpodellida</taxon>
        <taxon>Chromeraceae</taxon>
        <taxon>Chromera</taxon>
    </lineage>
</organism>
<keyword evidence="1" id="KW-0436">Ligase</keyword>
<feature type="compositionally biased region" description="Basic and acidic residues" evidence="4">
    <location>
        <begin position="1095"/>
        <end position="1104"/>
    </location>
</feature>
<sequence length="2042" mass="218158">MRKESEKNSEGARSKEISEESEVSVVQRPFQQGTQDDRRTPRRESRVEAGGAEALAGPLFNHPQTQVALDDVNGGRDDAESAASVDTKKGEAGGDGEGEEDGDANWMGRISSGLFGAVQNMWKSEAPKVTAAAGKAAGNVTGEVGKFLSALGATVSSSVEAVTDFLAGGEAADEVALMRDGRVVLNVVRAKGELPTLLSAAGELHWRVHMKSGSDRLGHFVWFGSSAATPDEFRALTSRLQVVNKIPGMHELARKRWTCLLLRRCQRLFPDEFAFVPPTYMLPEDRPVLTRLLSSRRKQIYILKPDAGLKGKGLQLVTRRSDIDRSIWMGSGHCVVQRYIGRPLLLPCGRKFDFRVFALVTDVRGDVPQVFVSREGLVRFCTERYETPGRGNLDCVFAHFCNSSLNKNNRMEYKCFEDAHDSRNSKRPLRDVLEEIDRHTRFSADSVWAQVVSIVQKTMLALGPLACHRLHCTLEESNRGGLGDFSRCFHIMGFDILLDENGKAWLLEINSSPSLSSQLPLPSTPRAEAESQQESKKHPEVDSTIRRREDSTEHDAGRESSQQDLSRPAQNDPSQTQEVLPPNSQHPTQPHSKRDGNQPQACAREEKSSLVLGSPEAASGTGGLPDLPPQPARDSALEETVPQTSSGIEEAPGENGAGNAVNCRSEREYRPGTTRRGGVGVGAEGEEGAARPGHCAAGERRRGRRGKEGDGTSRSPTPSRRDVDGKRRRKRNGTSKAPPPISSVDILVKTAVVRDALRLVFLSSLAPAALRDHQALCNPSDGGKGTGEEGGGGRVEMQTHTGAGLAVSRRSTSARAVSQRESHQGAPAEGGGGPRWAQESSRSVSEDPGPSPVSEPEACRRMIMEHRRREKAKERGRAEGVTAAQQQFRERGNGSDGSPDGLPGPLGEINRGPRKLRLALQCPLPDPSAVPPGDPKKGIKGDGGVDLPAPCNSQRGTGTGREALVDGEFSEGQKKAPTPKQADPASIWNFFSTSGTTRTPPNGSKIDEEEDPGGEGKMEGRRYSGGRIGGARRRKREMRRRRHLEALRLGSEAACLPFPIRWGCWVSVLPESAAAQQQAELHRQSQAVSCNAEGGAEKQNRGEDCGSWERSPVGSPSSNSVALACVSQTDCPSFRPHPPTVENEKSKEGLLSLSRAFASSWKDPPAAFADHTAISPGSLGTESTCASSFSSNTPFALMNPKDSLRGGETRVNVSLSGGSLRGVNCHPRRGLNTLEQRLALFGASRVIFESLVKPPNRLMLKADFLFLLRKSRLVSSRRAAGDVSMLRENVAPPTASAVSCVDSPRKEGAVWDSQQQHTDALLPSPASPVKALGEAEICPVTAASTAKPPPLTETDRLPSSATATTTAAPMEASPLHGGSGSPSSAVSAFVSQSLSSSALLSTARHGSLSSSVRPINVKPPVAPSLSLETAERMWEETVTSLQAAGRRVPRRKQHERERERDRRLGLLDRTATEPGQESFGHEDPPWWWADLVGGGEGSGGEPGLTLWGFWDLLERLCDVLYPVAGKPGWRSSQALFHPHTPPASHGGMLRGAPFGSSSAASSCTYSSLLPPAQNGSRLRDLLATEASASVAGGGCPSSIVSMPVFSSVAGGARARLAQGVRSGKGGGALLRSGNEGDTSPSRGASPPGVDGSTSSDTLPKCLERRRRQLSRFLEPLSEEESVETPPQERTEKEEEKEEGEAAAVPSTADGSPQGVRGEVCTEEEGSKEALKEKAVSRTSSSSSSSCGRGEVHGKSRIGDGGPGGDSSFKSLSRRSSSTRLRPLAPSPLCPPGALDLSALSEAFENAVSSETAAGQRENDVDLCLTSGNWPTESAVPVDADESRNFFRLSRGGRRSADSSASASVISAASSTVSHRSVRLYSGSRKNEESFVKGRGASEEGGQRSWHSLSGGTPDGVSVSLEGPARRSSLREDGRGTAESLSSVRRRSDSSSILVPFQPGWADGEGRQETTRLSEYGYAVGGPGHGPPQGGVENEERLLSLALCEEARVRRRKLRQLLLKLGKRLGESDGKAVRALLVVGEQD</sequence>
<feature type="compositionally biased region" description="Low complexity" evidence="4">
    <location>
        <begin position="48"/>
        <end position="57"/>
    </location>
</feature>
<protein>
    <recommendedName>
        <fullName evidence="6">Tubulin-tyrosine ligase family protein</fullName>
    </recommendedName>
</protein>
<dbReference type="GO" id="GO:0070740">
    <property type="term" value="F:tubulin-glutamic acid ligase activity"/>
    <property type="evidence" value="ECO:0007669"/>
    <property type="project" value="TreeGrafter"/>
</dbReference>
<dbReference type="PROSITE" id="PS51221">
    <property type="entry name" value="TTL"/>
    <property type="match status" value="1"/>
</dbReference>
<feature type="compositionally biased region" description="Basic and acidic residues" evidence="4">
    <location>
        <begin position="1884"/>
        <end position="1901"/>
    </location>
</feature>
<feature type="region of interest" description="Disordered" evidence="4">
    <location>
        <begin position="775"/>
        <end position="911"/>
    </location>
</feature>
<feature type="compositionally biased region" description="Low complexity" evidence="4">
    <location>
        <begin position="806"/>
        <end position="817"/>
    </location>
</feature>
<dbReference type="SUPFAM" id="SSF56059">
    <property type="entry name" value="Glutathione synthetase ATP-binding domain-like"/>
    <property type="match status" value="1"/>
</dbReference>